<reference evidence="1" key="1">
    <citation type="journal article" date="2014" name="Genome Announc.">
        <title>Draft Genome Sequences of Marine Flavobacterium Nonlabens Strains NR17, NR24, NR27, NR32, NR33, and Ara13.</title>
        <authorList>
            <person name="Nakanishi M."/>
            <person name="Meirelles P."/>
            <person name="Suzuki R."/>
            <person name="Takatani N."/>
            <person name="Mino S."/>
            <person name="Suda W."/>
            <person name="Oshima K."/>
            <person name="Hattori M."/>
            <person name="Ohkuma M."/>
            <person name="Hosokawa M."/>
            <person name="Miyashita K."/>
            <person name="Thompson F.L."/>
            <person name="Niwa A."/>
            <person name="Sawabe T."/>
            <person name="Sawabe T."/>
        </authorList>
    </citation>
    <scope>NUCLEOTIDE SEQUENCE [LARGE SCALE GENOMIC DNA]</scope>
    <source>
        <strain evidence="1">JCM 19294</strain>
    </source>
</reference>
<evidence type="ECO:0000313" key="2">
    <source>
        <dbReference type="Proteomes" id="UP000029221"/>
    </source>
</evidence>
<dbReference type="eggNOG" id="COG2885">
    <property type="taxonomic scope" value="Bacteria"/>
</dbReference>
<proteinExistence type="predicted"/>
<dbReference type="EMBL" id="BBML01000009">
    <property type="protein sequence ID" value="GAK98137.1"/>
    <property type="molecule type" value="Genomic_DNA"/>
</dbReference>
<dbReference type="Proteomes" id="UP000029221">
    <property type="component" value="Unassembled WGS sequence"/>
</dbReference>
<gene>
    <name evidence="1" type="ORF">JCM19294_770</name>
</gene>
<evidence type="ECO:0000313" key="1">
    <source>
        <dbReference type="EMBL" id="GAK98137.1"/>
    </source>
</evidence>
<evidence type="ECO:0008006" key="3">
    <source>
        <dbReference type="Google" id="ProtNLM"/>
    </source>
</evidence>
<keyword evidence="2" id="KW-1185">Reference proteome</keyword>
<name>A0A090Q7E9_9FLAO</name>
<dbReference type="STRING" id="319236.BST91_05105"/>
<protein>
    <recommendedName>
        <fullName evidence="3">OmpA-like domain-containing protein</fullName>
    </recommendedName>
</protein>
<organism evidence="1 2">
    <name type="scientific">Nonlabens tegetincola</name>
    <dbReference type="NCBI Taxonomy" id="323273"/>
    <lineage>
        <taxon>Bacteria</taxon>
        <taxon>Pseudomonadati</taxon>
        <taxon>Bacteroidota</taxon>
        <taxon>Flavobacteriia</taxon>
        <taxon>Flavobacteriales</taxon>
        <taxon>Flavobacteriaceae</taxon>
        <taxon>Nonlabens</taxon>
    </lineage>
</organism>
<sequence>MLYSAVCCTLFYYIYTTTKFVDNKEDTSTKNLQLEQEKSFTETSNTEILQTDSLIDNSIKVSDSISTTKKEDVSIDNTVSGVRNEVINKERNLDYDIDFKIINPDDSVAFDCGSQVKMYYNQAKIKLPFNCSRYGVTVKALLEKYPTNIVTIHSYQDENEVTNAAENRGNYIARLLRSTGISRDKILVRPHVASIPFENGMAASGIKLIISSK</sequence>
<dbReference type="AlphaFoldDB" id="A0A090Q7E9"/>
<comment type="caution">
    <text evidence="1">The sequence shown here is derived from an EMBL/GenBank/DDBJ whole genome shotgun (WGS) entry which is preliminary data.</text>
</comment>
<accession>A0A090Q7E9</accession>